<gene>
    <name evidence="1" type="ORF">L6452_23399</name>
</gene>
<dbReference type="EMBL" id="CM042053">
    <property type="protein sequence ID" value="KAI3716218.1"/>
    <property type="molecule type" value="Genomic_DNA"/>
</dbReference>
<reference evidence="2" key="1">
    <citation type="journal article" date="2022" name="Mol. Ecol. Resour.">
        <title>The genomes of chicory, endive, great burdock and yacon provide insights into Asteraceae palaeo-polyploidization history and plant inulin production.</title>
        <authorList>
            <person name="Fan W."/>
            <person name="Wang S."/>
            <person name="Wang H."/>
            <person name="Wang A."/>
            <person name="Jiang F."/>
            <person name="Liu H."/>
            <person name="Zhao H."/>
            <person name="Xu D."/>
            <person name="Zhang Y."/>
        </authorList>
    </citation>
    <scope>NUCLEOTIDE SEQUENCE [LARGE SCALE GENOMIC DNA]</scope>
    <source>
        <strain evidence="2">cv. Niubang</strain>
    </source>
</reference>
<proteinExistence type="predicted"/>
<reference evidence="1 2" key="2">
    <citation type="journal article" date="2022" name="Mol. Ecol. Resour.">
        <title>The genomes of chicory, endive, great burdock and yacon provide insights into Asteraceae paleo-polyploidization history and plant inulin production.</title>
        <authorList>
            <person name="Fan W."/>
            <person name="Wang S."/>
            <person name="Wang H."/>
            <person name="Wang A."/>
            <person name="Jiang F."/>
            <person name="Liu H."/>
            <person name="Zhao H."/>
            <person name="Xu D."/>
            <person name="Zhang Y."/>
        </authorList>
    </citation>
    <scope>NUCLEOTIDE SEQUENCE [LARGE SCALE GENOMIC DNA]</scope>
    <source>
        <strain evidence="2">cv. Niubang</strain>
    </source>
</reference>
<evidence type="ECO:0000313" key="2">
    <source>
        <dbReference type="Proteomes" id="UP001055879"/>
    </source>
</evidence>
<comment type="caution">
    <text evidence="1">The sequence shown here is derived from an EMBL/GenBank/DDBJ whole genome shotgun (WGS) entry which is preliminary data.</text>
</comment>
<sequence>MWFTLCVLYEGTSEVKKSKNIALVRKYELFSHEKGESLSYYYNCFNGLLNDLKLMGRIYDNEEVLCKFMDYLPEFWENICTCIKSTKDLDSMPLTVLYGTLFNYEQTKLLRKSITNDIKSSYLALVSDSSKNSVCVPRITYPSDSDRDSQEDPNDPSEAYLSEADDEGEENSNNPHFSSGKSKFSRKSSSTFSKTTSSDKSNEECYRCGRKGHFASECRSRSSDKSRLPSSNRTSSRFVRTKSNSYQPSFQKANMSVSLNSDRAEKYKAKYKREIERNETLLKKGKGQMTETHDWADEPTSESDKEMVNLCFMARIDDVDKQ</sequence>
<evidence type="ECO:0000313" key="1">
    <source>
        <dbReference type="EMBL" id="KAI3716218.1"/>
    </source>
</evidence>
<name>A0ACB9B2A9_ARCLA</name>
<dbReference type="Proteomes" id="UP001055879">
    <property type="component" value="Linkage Group LG07"/>
</dbReference>
<keyword evidence="2" id="KW-1185">Reference proteome</keyword>
<protein>
    <submittedName>
        <fullName evidence="1">Uncharacterized protein</fullName>
    </submittedName>
</protein>
<organism evidence="1 2">
    <name type="scientific">Arctium lappa</name>
    <name type="common">Greater burdock</name>
    <name type="synonym">Lappa major</name>
    <dbReference type="NCBI Taxonomy" id="4217"/>
    <lineage>
        <taxon>Eukaryota</taxon>
        <taxon>Viridiplantae</taxon>
        <taxon>Streptophyta</taxon>
        <taxon>Embryophyta</taxon>
        <taxon>Tracheophyta</taxon>
        <taxon>Spermatophyta</taxon>
        <taxon>Magnoliopsida</taxon>
        <taxon>eudicotyledons</taxon>
        <taxon>Gunneridae</taxon>
        <taxon>Pentapetalae</taxon>
        <taxon>asterids</taxon>
        <taxon>campanulids</taxon>
        <taxon>Asterales</taxon>
        <taxon>Asteraceae</taxon>
        <taxon>Carduoideae</taxon>
        <taxon>Cardueae</taxon>
        <taxon>Arctiinae</taxon>
        <taxon>Arctium</taxon>
    </lineage>
</organism>
<accession>A0ACB9B2A9</accession>